<feature type="domain" description="Trichome birefringence-like C-terminal" evidence="8">
    <location>
        <begin position="152"/>
        <end position="435"/>
    </location>
</feature>
<dbReference type="Pfam" id="PF14416">
    <property type="entry name" value="PMR5N"/>
    <property type="match status" value="1"/>
</dbReference>
<evidence type="ECO:0000313" key="11">
    <source>
        <dbReference type="Proteomes" id="UP001237642"/>
    </source>
</evidence>
<evidence type="ECO:0000256" key="3">
    <source>
        <dbReference type="ARBA" id="ARBA00022692"/>
    </source>
</evidence>
<protein>
    <submittedName>
        <fullName evidence="10">Protein trichome birefringence-like 8</fullName>
    </submittedName>
</protein>
<evidence type="ECO:0000256" key="7">
    <source>
        <dbReference type="SAM" id="Phobius"/>
    </source>
</evidence>
<proteinExistence type="inferred from homology"/>
<evidence type="ECO:0000256" key="1">
    <source>
        <dbReference type="ARBA" id="ARBA00004167"/>
    </source>
</evidence>
<keyword evidence="6 7" id="KW-0472">Membrane</keyword>
<dbReference type="PANTHER" id="PTHR32285">
    <property type="entry name" value="PROTEIN TRICHOME BIREFRINGENCE-LIKE 9-RELATED"/>
    <property type="match status" value="1"/>
</dbReference>
<keyword evidence="4" id="KW-0735">Signal-anchor</keyword>
<dbReference type="InterPro" id="IPR026057">
    <property type="entry name" value="TBL_C"/>
</dbReference>
<dbReference type="AlphaFoldDB" id="A0AAD8JJ32"/>
<dbReference type="Proteomes" id="UP001237642">
    <property type="component" value="Unassembled WGS sequence"/>
</dbReference>
<dbReference type="InterPro" id="IPR029962">
    <property type="entry name" value="TBL"/>
</dbReference>
<dbReference type="GO" id="GO:0016020">
    <property type="term" value="C:membrane"/>
    <property type="evidence" value="ECO:0007669"/>
    <property type="project" value="UniProtKB-SubCell"/>
</dbReference>
<evidence type="ECO:0000256" key="6">
    <source>
        <dbReference type="ARBA" id="ARBA00023136"/>
    </source>
</evidence>
<dbReference type="PANTHER" id="PTHR32285:SF53">
    <property type="entry name" value="PROTEIN TRICHOME BIREFRINGENCE-LIKE 9"/>
    <property type="match status" value="1"/>
</dbReference>
<evidence type="ECO:0000256" key="2">
    <source>
        <dbReference type="ARBA" id="ARBA00007727"/>
    </source>
</evidence>
<accession>A0AAD8JJ32</accession>
<comment type="caution">
    <text evidence="10">The sequence shown here is derived from an EMBL/GenBank/DDBJ whole genome shotgun (WGS) entry which is preliminary data.</text>
</comment>
<comment type="similarity">
    <text evidence="2">Belongs to the PC-esterase family. TBL subfamily.</text>
</comment>
<dbReference type="GO" id="GO:0005794">
    <property type="term" value="C:Golgi apparatus"/>
    <property type="evidence" value="ECO:0007669"/>
    <property type="project" value="TreeGrafter"/>
</dbReference>
<dbReference type="GO" id="GO:0016413">
    <property type="term" value="F:O-acetyltransferase activity"/>
    <property type="evidence" value="ECO:0007669"/>
    <property type="project" value="InterPro"/>
</dbReference>
<keyword evidence="3 7" id="KW-0812">Transmembrane</keyword>
<evidence type="ECO:0000313" key="10">
    <source>
        <dbReference type="EMBL" id="KAK1404693.1"/>
    </source>
</evidence>
<reference evidence="10" key="1">
    <citation type="submission" date="2023-02" db="EMBL/GenBank/DDBJ databases">
        <title>Genome of toxic invasive species Heracleum sosnowskyi carries increased number of genes despite the absence of recent whole-genome duplications.</title>
        <authorList>
            <person name="Schelkunov M."/>
            <person name="Shtratnikova V."/>
            <person name="Makarenko M."/>
            <person name="Klepikova A."/>
            <person name="Omelchenko D."/>
            <person name="Novikova G."/>
            <person name="Obukhova E."/>
            <person name="Bogdanov V."/>
            <person name="Penin A."/>
            <person name="Logacheva M."/>
        </authorList>
    </citation>
    <scope>NUCLEOTIDE SEQUENCE</scope>
    <source>
        <strain evidence="10">Hsosn_3</strain>
        <tissue evidence="10">Leaf</tissue>
    </source>
</reference>
<organism evidence="10 11">
    <name type="scientific">Heracleum sosnowskyi</name>
    <dbReference type="NCBI Taxonomy" id="360622"/>
    <lineage>
        <taxon>Eukaryota</taxon>
        <taxon>Viridiplantae</taxon>
        <taxon>Streptophyta</taxon>
        <taxon>Embryophyta</taxon>
        <taxon>Tracheophyta</taxon>
        <taxon>Spermatophyta</taxon>
        <taxon>Magnoliopsida</taxon>
        <taxon>eudicotyledons</taxon>
        <taxon>Gunneridae</taxon>
        <taxon>Pentapetalae</taxon>
        <taxon>asterids</taxon>
        <taxon>campanulids</taxon>
        <taxon>Apiales</taxon>
        <taxon>Apiaceae</taxon>
        <taxon>Apioideae</taxon>
        <taxon>apioid superclade</taxon>
        <taxon>Tordylieae</taxon>
        <taxon>Tordyliinae</taxon>
        <taxon>Heracleum</taxon>
    </lineage>
</organism>
<evidence type="ECO:0000259" key="8">
    <source>
        <dbReference type="Pfam" id="PF13839"/>
    </source>
</evidence>
<keyword evidence="5 7" id="KW-1133">Transmembrane helix</keyword>
<gene>
    <name evidence="10" type="ORF">POM88_004298</name>
</gene>
<sequence length="447" mass="52519">MDLLHQPQKQAHNLLSFESSILSKKQLIFTCPLLLLFLLFSSIVLYNIVVVTPPLQQQKQHQYSLLDNGGFWSQILHKKQNHTDTGTSGTVDDKLRVCDYANGEWIWDESFDPRQWYTEECPFLDPGFRCRQNGRQNLDYLKWRWQPRECDLPRFNATKFLEKSRNKRIVFAGDSIGRNQWESLICMIAQGVSNKSTVYEENGNPITKHRGHLSVRFQDYNFTVEYYREPYLVTIARLPKNAPKDVRGIIRVDKLHWYSSKWVSADVLVFNTGHWWNEDKTIKMGFYFQEEEGINMTMKVKEAFQRSLVTWKSWVIQNLDPRKSLVFFRSYSPVHYREGTWKDGGHCDTNTSPETNYTRLDPEPQNNFFISKIIREIGSAKRKAYFLNITFMSEFRKDGHPSNHREPGTPAEAPQDCSHWCLPGVPDTWNELLYAHLLSKGFRNLII</sequence>
<feature type="transmembrane region" description="Helical" evidence="7">
    <location>
        <begin position="27"/>
        <end position="49"/>
    </location>
</feature>
<reference evidence="10" key="2">
    <citation type="submission" date="2023-05" db="EMBL/GenBank/DDBJ databases">
        <authorList>
            <person name="Schelkunov M.I."/>
        </authorList>
    </citation>
    <scope>NUCLEOTIDE SEQUENCE</scope>
    <source>
        <strain evidence="10">Hsosn_3</strain>
        <tissue evidence="10">Leaf</tissue>
    </source>
</reference>
<name>A0AAD8JJ32_9APIA</name>
<dbReference type="Pfam" id="PF13839">
    <property type="entry name" value="PC-Esterase"/>
    <property type="match status" value="1"/>
</dbReference>
<dbReference type="InterPro" id="IPR025846">
    <property type="entry name" value="TBL_N"/>
</dbReference>
<feature type="domain" description="Trichome birefringence-like N-terminal" evidence="9">
    <location>
        <begin position="98"/>
        <end position="151"/>
    </location>
</feature>
<evidence type="ECO:0000256" key="5">
    <source>
        <dbReference type="ARBA" id="ARBA00022989"/>
    </source>
</evidence>
<dbReference type="EMBL" id="JAUIZM010000001">
    <property type="protein sequence ID" value="KAK1404693.1"/>
    <property type="molecule type" value="Genomic_DNA"/>
</dbReference>
<evidence type="ECO:0000259" key="9">
    <source>
        <dbReference type="Pfam" id="PF14416"/>
    </source>
</evidence>
<keyword evidence="11" id="KW-1185">Reference proteome</keyword>
<evidence type="ECO:0000256" key="4">
    <source>
        <dbReference type="ARBA" id="ARBA00022968"/>
    </source>
</evidence>
<comment type="subcellular location">
    <subcellularLocation>
        <location evidence="1">Membrane</location>
        <topology evidence="1">Single-pass membrane protein</topology>
    </subcellularLocation>
</comment>